<gene>
    <name evidence="2" type="ORF">SNOG_05414</name>
</gene>
<reference evidence="3" key="1">
    <citation type="journal article" date="2007" name="Plant Cell">
        <title>Dothideomycete-plant interactions illuminated by genome sequencing and EST analysis of the wheat pathogen Stagonospora nodorum.</title>
        <authorList>
            <person name="Hane J.K."/>
            <person name="Lowe R.G."/>
            <person name="Solomon P.S."/>
            <person name="Tan K.C."/>
            <person name="Schoch C.L."/>
            <person name="Spatafora J.W."/>
            <person name="Crous P.W."/>
            <person name="Kodira C."/>
            <person name="Birren B.W."/>
            <person name="Galagan J.E."/>
            <person name="Torriani S.F."/>
            <person name="McDonald B.A."/>
            <person name="Oliver R.P."/>
        </authorList>
    </citation>
    <scope>NUCLEOTIDE SEQUENCE [LARGE SCALE GENOMIC DNA]</scope>
    <source>
        <strain evidence="3">SN15 / ATCC MYA-4574 / FGSC 10173</strain>
    </source>
</reference>
<accession>Q0US50</accession>
<dbReference type="AlphaFoldDB" id="Q0US50"/>
<proteinExistence type="predicted"/>
<protein>
    <submittedName>
        <fullName evidence="2">Uncharacterized protein</fullName>
    </submittedName>
</protein>
<dbReference type="EMBL" id="CH445331">
    <property type="protein sequence ID" value="EAT87805.1"/>
    <property type="molecule type" value="Genomic_DNA"/>
</dbReference>
<organism evidence="2 3">
    <name type="scientific">Phaeosphaeria nodorum (strain SN15 / ATCC MYA-4574 / FGSC 10173)</name>
    <name type="common">Glume blotch fungus</name>
    <name type="synonym">Parastagonospora nodorum</name>
    <dbReference type="NCBI Taxonomy" id="321614"/>
    <lineage>
        <taxon>Eukaryota</taxon>
        <taxon>Fungi</taxon>
        <taxon>Dikarya</taxon>
        <taxon>Ascomycota</taxon>
        <taxon>Pezizomycotina</taxon>
        <taxon>Dothideomycetes</taxon>
        <taxon>Pleosporomycetidae</taxon>
        <taxon>Pleosporales</taxon>
        <taxon>Pleosporineae</taxon>
        <taxon>Phaeosphaeriaceae</taxon>
        <taxon>Parastagonospora</taxon>
    </lineage>
</organism>
<name>Q0US50_PHANO</name>
<dbReference type="RefSeq" id="XP_001795820.1">
    <property type="nucleotide sequence ID" value="XM_001795768.1"/>
</dbReference>
<dbReference type="InParanoid" id="Q0US50"/>
<evidence type="ECO:0000313" key="2">
    <source>
        <dbReference type="EMBL" id="EAT87805.1"/>
    </source>
</evidence>
<dbReference type="GeneID" id="5972695"/>
<dbReference type="Proteomes" id="UP000001055">
    <property type="component" value="Unassembled WGS sequence"/>
</dbReference>
<sequence>MAETTSEPEAPSPSSTAILPRSSTSLETYSNPKSPSSWPPSTPRNQTKHLSPRPPMSRFKPFTYS</sequence>
<evidence type="ECO:0000256" key="1">
    <source>
        <dbReference type="SAM" id="MobiDB-lite"/>
    </source>
</evidence>
<feature type="region of interest" description="Disordered" evidence="1">
    <location>
        <begin position="1"/>
        <end position="65"/>
    </location>
</feature>
<feature type="compositionally biased region" description="Low complexity" evidence="1">
    <location>
        <begin position="1"/>
        <end position="17"/>
    </location>
</feature>
<evidence type="ECO:0000313" key="3">
    <source>
        <dbReference type="Proteomes" id="UP000001055"/>
    </source>
</evidence>
<dbReference type="KEGG" id="pno:SNOG_05414"/>